<dbReference type="GO" id="GO:0016075">
    <property type="term" value="P:rRNA catabolic process"/>
    <property type="evidence" value="ECO:0007669"/>
    <property type="project" value="TreeGrafter"/>
</dbReference>
<protein>
    <submittedName>
        <fullName evidence="3">Type II toxin-antitoxin system PemK/MazF family toxin</fullName>
    </submittedName>
</protein>
<dbReference type="AlphaFoldDB" id="A0A895XGH4"/>
<name>A0A895XGH4_9ACTN</name>
<dbReference type="KEGG" id="nav:JQS30_14535"/>
<dbReference type="GO" id="GO:0003677">
    <property type="term" value="F:DNA binding"/>
    <property type="evidence" value="ECO:0007669"/>
    <property type="project" value="InterPro"/>
</dbReference>
<dbReference type="Pfam" id="PF02452">
    <property type="entry name" value="PemK_toxin"/>
    <property type="match status" value="1"/>
</dbReference>
<keyword evidence="2" id="KW-1277">Toxin-antitoxin system</keyword>
<dbReference type="InterPro" id="IPR011067">
    <property type="entry name" value="Plasmid_toxin/cell-grow_inhib"/>
</dbReference>
<sequence length="116" mass="13111">MSKGDLSRKVAPWQIWWVNFDPHVGHEQRGQRPAIIVGSLLSCDLPNGLITAVPCTSTDRQLPIHPEVMLGRTRSFAMCDQLKSISTNRLISPHRAKLTEDEIEAIRFVLKQLIDI</sequence>
<dbReference type="GO" id="GO:0004521">
    <property type="term" value="F:RNA endonuclease activity"/>
    <property type="evidence" value="ECO:0007669"/>
    <property type="project" value="TreeGrafter"/>
</dbReference>
<dbReference type="Proteomes" id="UP000662939">
    <property type="component" value="Chromosome"/>
</dbReference>
<dbReference type="GO" id="GO:0006402">
    <property type="term" value="P:mRNA catabolic process"/>
    <property type="evidence" value="ECO:0007669"/>
    <property type="project" value="TreeGrafter"/>
</dbReference>
<evidence type="ECO:0000256" key="2">
    <source>
        <dbReference type="ARBA" id="ARBA00022649"/>
    </source>
</evidence>
<dbReference type="Gene3D" id="2.30.30.110">
    <property type="match status" value="1"/>
</dbReference>
<evidence type="ECO:0000313" key="4">
    <source>
        <dbReference type="Proteomes" id="UP000662939"/>
    </source>
</evidence>
<organism evidence="3 4">
    <name type="scientific">Natronoglycomyces albus</name>
    <dbReference type="NCBI Taxonomy" id="2811108"/>
    <lineage>
        <taxon>Bacteria</taxon>
        <taxon>Bacillati</taxon>
        <taxon>Actinomycetota</taxon>
        <taxon>Actinomycetes</taxon>
        <taxon>Glycomycetales</taxon>
        <taxon>Glycomycetaceae</taxon>
        <taxon>Natronoglycomyces</taxon>
    </lineage>
</organism>
<reference evidence="3" key="1">
    <citation type="submission" date="2021-02" db="EMBL/GenBank/DDBJ databases">
        <title>Natronoglycomyces albus gen. nov., sp. nov, a haloalkaliphilic actinobacterium from a soda solonchak soil.</title>
        <authorList>
            <person name="Sorokin D.Y."/>
            <person name="Khijniak T.V."/>
            <person name="Zakharycheva A.P."/>
            <person name="Boueva O.V."/>
            <person name="Ariskina E.V."/>
            <person name="Hahnke R.L."/>
            <person name="Bunk B."/>
            <person name="Sproer C."/>
            <person name="Schumann P."/>
            <person name="Evtushenko L.I."/>
            <person name="Kublanov I.V."/>
        </authorList>
    </citation>
    <scope>NUCLEOTIDE SEQUENCE</scope>
    <source>
        <strain evidence="3">DSM 106290</strain>
    </source>
</reference>
<dbReference type="PANTHER" id="PTHR33988">
    <property type="entry name" value="ENDORIBONUCLEASE MAZF-RELATED"/>
    <property type="match status" value="1"/>
</dbReference>
<gene>
    <name evidence="3" type="ORF">JQS30_14535</name>
</gene>
<evidence type="ECO:0000313" key="3">
    <source>
        <dbReference type="EMBL" id="QSB04961.1"/>
    </source>
</evidence>
<comment type="similarity">
    <text evidence="1">Belongs to the PemK/MazF family.</text>
</comment>
<evidence type="ECO:0000256" key="1">
    <source>
        <dbReference type="ARBA" id="ARBA00007521"/>
    </source>
</evidence>
<keyword evidence="4" id="KW-1185">Reference proteome</keyword>
<dbReference type="SUPFAM" id="SSF50118">
    <property type="entry name" value="Cell growth inhibitor/plasmid maintenance toxic component"/>
    <property type="match status" value="1"/>
</dbReference>
<proteinExistence type="inferred from homology"/>
<accession>A0A895XGH4</accession>
<dbReference type="InterPro" id="IPR003477">
    <property type="entry name" value="PemK-like"/>
</dbReference>
<dbReference type="EMBL" id="CP070496">
    <property type="protein sequence ID" value="QSB04961.1"/>
    <property type="molecule type" value="Genomic_DNA"/>
</dbReference>